<organism evidence="7 8">
    <name type="scientific">Orenia marismortui</name>
    <dbReference type="NCBI Taxonomy" id="46469"/>
    <lineage>
        <taxon>Bacteria</taxon>
        <taxon>Bacillati</taxon>
        <taxon>Bacillota</taxon>
        <taxon>Clostridia</taxon>
        <taxon>Halanaerobiales</taxon>
        <taxon>Halobacteroidaceae</taxon>
        <taxon>Orenia</taxon>
    </lineage>
</organism>
<evidence type="ECO:0000256" key="3">
    <source>
        <dbReference type="PROSITE-ProRule" id="PRU00284"/>
    </source>
</evidence>
<dbReference type="InterPro" id="IPR004089">
    <property type="entry name" value="MCPsignal_dom"/>
</dbReference>
<dbReference type="GO" id="GO:0004888">
    <property type="term" value="F:transmembrane signaling receptor activity"/>
    <property type="evidence" value="ECO:0007669"/>
    <property type="project" value="InterPro"/>
</dbReference>
<dbReference type="Proteomes" id="UP000295832">
    <property type="component" value="Unassembled WGS sequence"/>
</dbReference>
<dbReference type="RefSeq" id="WP_134117427.1">
    <property type="nucleotide sequence ID" value="NZ_SOEG01000019.1"/>
</dbReference>
<dbReference type="GO" id="GO:0016020">
    <property type="term" value="C:membrane"/>
    <property type="evidence" value="ECO:0007669"/>
    <property type="project" value="InterPro"/>
</dbReference>
<dbReference type="Pfam" id="PF00015">
    <property type="entry name" value="MCPsignal"/>
    <property type="match status" value="1"/>
</dbReference>
<feature type="transmembrane region" description="Helical" evidence="5">
    <location>
        <begin position="20"/>
        <end position="39"/>
    </location>
</feature>
<evidence type="ECO:0000313" key="7">
    <source>
        <dbReference type="EMBL" id="TDX49220.1"/>
    </source>
</evidence>
<dbReference type="GO" id="GO:0006935">
    <property type="term" value="P:chemotaxis"/>
    <property type="evidence" value="ECO:0007669"/>
    <property type="project" value="InterPro"/>
</dbReference>
<comment type="similarity">
    <text evidence="2">Belongs to the methyl-accepting chemotaxis (MCP) protein family.</text>
</comment>
<comment type="caution">
    <text evidence="7">The sequence shown here is derived from an EMBL/GenBank/DDBJ whole genome shotgun (WGS) entry which is preliminary data.</text>
</comment>
<dbReference type="InterPro" id="IPR004090">
    <property type="entry name" value="Chemotax_Me-accpt_rcpt"/>
</dbReference>
<dbReference type="SMART" id="SM00283">
    <property type="entry name" value="MA"/>
    <property type="match status" value="1"/>
</dbReference>
<keyword evidence="1 3" id="KW-0807">Transducer</keyword>
<dbReference type="SUPFAM" id="SSF58104">
    <property type="entry name" value="Methyl-accepting chemotaxis protein (MCP) signaling domain"/>
    <property type="match status" value="1"/>
</dbReference>
<evidence type="ECO:0000313" key="8">
    <source>
        <dbReference type="Proteomes" id="UP000295832"/>
    </source>
</evidence>
<feature type="domain" description="Methyl-accepting transducer" evidence="6">
    <location>
        <begin position="235"/>
        <end position="470"/>
    </location>
</feature>
<dbReference type="AlphaFoldDB" id="A0A4R8GT44"/>
<dbReference type="PANTHER" id="PTHR32089:SF112">
    <property type="entry name" value="LYSOZYME-LIKE PROTEIN-RELATED"/>
    <property type="match status" value="1"/>
</dbReference>
<evidence type="ECO:0000256" key="1">
    <source>
        <dbReference type="ARBA" id="ARBA00023224"/>
    </source>
</evidence>
<sequence length="526" mass="59018">MKLIDKFYALLDRVSILRQVQAGFISVLIIFLIIGAIIYQSSNGIIAKIDTLKQNTIPAVKINQRLSRNMLRGANDIYRWQAGLNNLTKAGDLTKNDINRLKPYLNSEEAKLTLEEINDLNYKIKGLTKQLLKIKDNSSVNKRIIISQIDNAIVELNKENLSLSRYNWDQLDQSINQIIDSTSQIRSKSLITILIIAIISFVIGVAVTLRVNRISTSIKDRTYQAAKKEKEVNQLVNQMKKISEEVKIRIDNTLNILNSSNKSNYEIFEAINQVSVSIKEVSEGTDHLSVQAEDISEAGKSTYELIKETDQTISFGNQIIDETADSMLKLQASLNQVTKISDKIMEITDQTNLLSLNASIEAARAGEKGRGFAIVAEEIKNLADESMGAAQDVKKIIEEVTAVSEKAVKNMIEKQEKKSIVNIFAKIDNLSEQVVGRMQEVIELSENQASFTEEMTALTQQISASSQEISDRTDNSTAKNQELEEIMAELIEENQQLVNKIEVQNQVSKEQLKLIDNIVLANKNLK</sequence>
<dbReference type="PRINTS" id="PR00260">
    <property type="entry name" value="CHEMTRNSDUCR"/>
</dbReference>
<keyword evidence="5" id="KW-1133">Transmembrane helix</keyword>
<keyword evidence="4" id="KW-0175">Coiled coil</keyword>
<dbReference type="PANTHER" id="PTHR32089">
    <property type="entry name" value="METHYL-ACCEPTING CHEMOTAXIS PROTEIN MCPB"/>
    <property type="match status" value="1"/>
</dbReference>
<keyword evidence="5" id="KW-0472">Membrane</keyword>
<dbReference type="Gene3D" id="1.10.287.950">
    <property type="entry name" value="Methyl-accepting chemotaxis protein"/>
    <property type="match status" value="1"/>
</dbReference>
<name>A0A4R8GT44_9FIRM</name>
<proteinExistence type="inferred from homology"/>
<reference evidence="7 8" key="1">
    <citation type="submission" date="2019-03" db="EMBL/GenBank/DDBJ databases">
        <title>Subsurface microbial communities from deep shales in Ohio and West Virginia, USA.</title>
        <authorList>
            <person name="Wrighton K."/>
        </authorList>
    </citation>
    <scope>NUCLEOTIDE SEQUENCE [LARGE SCALE GENOMIC DNA]</scope>
    <source>
        <strain evidence="7 8">MSL 6dP</strain>
    </source>
</reference>
<dbReference type="EMBL" id="SOEG01000019">
    <property type="protein sequence ID" value="TDX49220.1"/>
    <property type="molecule type" value="Genomic_DNA"/>
</dbReference>
<feature type="transmembrane region" description="Helical" evidence="5">
    <location>
        <begin position="190"/>
        <end position="209"/>
    </location>
</feature>
<evidence type="ECO:0000256" key="5">
    <source>
        <dbReference type="SAM" id="Phobius"/>
    </source>
</evidence>
<dbReference type="GO" id="GO:0007165">
    <property type="term" value="P:signal transduction"/>
    <property type="evidence" value="ECO:0007669"/>
    <property type="project" value="UniProtKB-KW"/>
</dbReference>
<keyword evidence="5" id="KW-0812">Transmembrane</keyword>
<evidence type="ECO:0000256" key="4">
    <source>
        <dbReference type="SAM" id="Coils"/>
    </source>
</evidence>
<evidence type="ECO:0000259" key="6">
    <source>
        <dbReference type="PROSITE" id="PS50111"/>
    </source>
</evidence>
<accession>A0A4R8GT44</accession>
<gene>
    <name evidence="7" type="ORF">C7959_11941</name>
</gene>
<dbReference type="PROSITE" id="PS50111">
    <property type="entry name" value="CHEMOTAXIS_TRANSDUC_2"/>
    <property type="match status" value="1"/>
</dbReference>
<feature type="coiled-coil region" evidence="4">
    <location>
        <begin position="473"/>
        <end position="507"/>
    </location>
</feature>
<evidence type="ECO:0000256" key="2">
    <source>
        <dbReference type="ARBA" id="ARBA00029447"/>
    </source>
</evidence>
<keyword evidence="8" id="KW-1185">Reference proteome</keyword>
<protein>
    <submittedName>
        <fullName evidence="7">Methyl-accepting chemotaxis protein</fullName>
    </submittedName>
</protein>